<protein>
    <submittedName>
        <fullName evidence="1">Uncharacterized protein</fullName>
    </submittedName>
</protein>
<proteinExistence type="predicted"/>
<dbReference type="VEuPathDB" id="VectorBase:HLOH_040052"/>
<keyword evidence="2" id="KW-1185">Reference proteome</keyword>
<name>A0A9J6GKW2_HAELO</name>
<comment type="caution">
    <text evidence="1">The sequence shown here is derived from an EMBL/GenBank/DDBJ whole genome shotgun (WGS) entry which is preliminary data.</text>
</comment>
<organism evidence="1 2">
    <name type="scientific">Haemaphysalis longicornis</name>
    <name type="common">Bush tick</name>
    <dbReference type="NCBI Taxonomy" id="44386"/>
    <lineage>
        <taxon>Eukaryota</taxon>
        <taxon>Metazoa</taxon>
        <taxon>Ecdysozoa</taxon>
        <taxon>Arthropoda</taxon>
        <taxon>Chelicerata</taxon>
        <taxon>Arachnida</taxon>
        <taxon>Acari</taxon>
        <taxon>Parasitiformes</taxon>
        <taxon>Ixodida</taxon>
        <taxon>Ixodoidea</taxon>
        <taxon>Ixodidae</taxon>
        <taxon>Haemaphysalinae</taxon>
        <taxon>Haemaphysalis</taxon>
    </lineage>
</organism>
<dbReference type="EMBL" id="JABSTR010000007">
    <property type="protein sequence ID" value="KAH9375215.1"/>
    <property type="molecule type" value="Genomic_DNA"/>
</dbReference>
<accession>A0A9J6GKW2</accession>
<sequence length="179" mass="20037">MLRYHHQATSPSTFASRGCISRFGIRKTPRTSAGYYPRQITPHHNIQGQQLNDSHGVIHAASLDPSENFLLSELLVPSRKMLSFHRLGQMASLLITIEGPTLPRDAVLCSTVFKLYSPLPNSQECFHCFSWEHRTLVSPTQNVFLRCATCGTAFPLDQSISDTCHDFFPLCVKCSGENL</sequence>
<gene>
    <name evidence="1" type="ORF">HPB48_000711</name>
</gene>
<dbReference type="Proteomes" id="UP000821853">
    <property type="component" value="Chromosome 5"/>
</dbReference>
<evidence type="ECO:0000313" key="1">
    <source>
        <dbReference type="EMBL" id="KAH9375215.1"/>
    </source>
</evidence>
<reference evidence="1 2" key="1">
    <citation type="journal article" date="2020" name="Cell">
        <title>Large-Scale Comparative Analyses of Tick Genomes Elucidate Their Genetic Diversity and Vector Capacities.</title>
        <authorList>
            <consortium name="Tick Genome and Microbiome Consortium (TIGMIC)"/>
            <person name="Jia N."/>
            <person name="Wang J."/>
            <person name="Shi W."/>
            <person name="Du L."/>
            <person name="Sun Y."/>
            <person name="Zhan W."/>
            <person name="Jiang J.F."/>
            <person name="Wang Q."/>
            <person name="Zhang B."/>
            <person name="Ji P."/>
            <person name="Bell-Sakyi L."/>
            <person name="Cui X.M."/>
            <person name="Yuan T.T."/>
            <person name="Jiang B.G."/>
            <person name="Yang W.F."/>
            <person name="Lam T.T."/>
            <person name="Chang Q.C."/>
            <person name="Ding S.J."/>
            <person name="Wang X.J."/>
            <person name="Zhu J.G."/>
            <person name="Ruan X.D."/>
            <person name="Zhao L."/>
            <person name="Wei J.T."/>
            <person name="Ye R.Z."/>
            <person name="Que T.C."/>
            <person name="Du C.H."/>
            <person name="Zhou Y.H."/>
            <person name="Cheng J.X."/>
            <person name="Dai P.F."/>
            <person name="Guo W.B."/>
            <person name="Han X.H."/>
            <person name="Huang E.J."/>
            <person name="Li L.F."/>
            <person name="Wei W."/>
            <person name="Gao Y.C."/>
            <person name="Liu J.Z."/>
            <person name="Shao H.Z."/>
            <person name="Wang X."/>
            <person name="Wang C.C."/>
            <person name="Yang T.C."/>
            <person name="Huo Q.B."/>
            <person name="Li W."/>
            <person name="Chen H.Y."/>
            <person name="Chen S.E."/>
            <person name="Zhou L.G."/>
            <person name="Ni X.B."/>
            <person name="Tian J.H."/>
            <person name="Sheng Y."/>
            <person name="Liu T."/>
            <person name="Pan Y.S."/>
            <person name="Xia L.Y."/>
            <person name="Li J."/>
            <person name="Zhao F."/>
            <person name="Cao W.C."/>
        </authorList>
    </citation>
    <scope>NUCLEOTIDE SEQUENCE [LARGE SCALE GENOMIC DNA]</scope>
    <source>
        <strain evidence="1">HaeL-2018</strain>
    </source>
</reference>
<evidence type="ECO:0000313" key="2">
    <source>
        <dbReference type="Proteomes" id="UP000821853"/>
    </source>
</evidence>
<dbReference type="AlphaFoldDB" id="A0A9J6GKW2"/>